<protein>
    <submittedName>
        <fullName evidence="1">(apollo) hypothetical protein</fullName>
    </submittedName>
</protein>
<dbReference type="AlphaFoldDB" id="A0A8S3X2L8"/>
<reference evidence="1" key="1">
    <citation type="submission" date="2021-04" db="EMBL/GenBank/DDBJ databases">
        <authorList>
            <person name="Tunstrom K."/>
        </authorList>
    </citation>
    <scope>NUCLEOTIDE SEQUENCE</scope>
</reference>
<organism evidence="1 2">
    <name type="scientific">Parnassius apollo</name>
    <name type="common">Apollo butterfly</name>
    <name type="synonym">Papilio apollo</name>
    <dbReference type="NCBI Taxonomy" id="110799"/>
    <lineage>
        <taxon>Eukaryota</taxon>
        <taxon>Metazoa</taxon>
        <taxon>Ecdysozoa</taxon>
        <taxon>Arthropoda</taxon>
        <taxon>Hexapoda</taxon>
        <taxon>Insecta</taxon>
        <taxon>Pterygota</taxon>
        <taxon>Neoptera</taxon>
        <taxon>Endopterygota</taxon>
        <taxon>Lepidoptera</taxon>
        <taxon>Glossata</taxon>
        <taxon>Ditrysia</taxon>
        <taxon>Papilionoidea</taxon>
        <taxon>Papilionidae</taxon>
        <taxon>Parnassiinae</taxon>
        <taxon>Parnassini</taxon>
        <taxon>Parnassius</taxon>
        <taxon>Parnassius</taxon>
    </lineage>
</organism>
<proteinExistence type="predicted"/>
<gene>
    <name evidence="1" type="ORF">PAPOLLO_LOCUS13381</name>
</gene>
<evidence type="ECO:0000313" key="1">
    <source>
        <dbReference type="EMBL" id="CAG4998401.1"/>
    </source>
</evidence>
<keyword evidence="2" id="KW-1185">Reference proteome</keyword>
<dbReference type="EMBL" id="CAJQZP010000935">
    <property type="protein sequence ID" value="CAG4998401.1"/>
    <property type="molecule type" value="Genomic_DNA"/>
</dbReference>
<name>A0A8S3X2L8_PARAO</name>
<dbReference type="Proteomes" id="UP000691718">
    <property type="component" value="Unassembled WGS sequence"/>
</dbReference>
<evidence type="ECO:0000313" key="2">
    <source>
        <dbReference type="Proteomes" id="UP000691718"/>
    </source>
</evidence>
<sequence>MLQRFAELREAVTATLLLSNFKGTYLEENDWINIQDLQCVLKPFDEVSTRMSGEKYFMGGEVIPITQGLLGTLDTLELRDGLHDVVKVVLKRLKKETSERFRNLEFSRTLALSTFLDPRFKIFMFP</sequence>
<accession>A0A8S3X2L8</accession>
<dbReference type="OrthoDB" id="1741334at2759"/>
<comment type="caution">
    <text evidence="1">The sequence shown here is derived from an EMBL/GenBank/DDBJ whole genome shotgun (WGS) entry which is preliminary data.</text>
</comment>